<dbReference type="SUPFAM" id="SSF52374">
    <property type="entry name" value="Nucleotidylyl transferase"/>
    <property type="match status" value="1"/>
</dbReference>
<dbReference type="PANTHER" id="PTHR10890:SF3">
    <property type="entry name" value="CYSTEINE--TRNA LIGASE, CYTOPLASMIC"/>
    <property type="match status" value="1"/>
</dbReference>
<protein>
    <submittedName>
        <fullName evidence="6">Cysteine--tRNA ligase</fullName>
        <ecNumber evidence="6">6.1.1.16</ecNumber>
    </submittedName>
</protein>
<evidence type="ECO:0000256" key="1">
    <source>
        <dbReference type="ARBA" id="ARBA00011245"/>
    </source>
</evidence>
<keyword evidence="3" id="KW-0547">Nucleotide-binding</keyword>
<proteinExistence type="predicted"/>
<evidence type="ECO:0000259" key="5">
    <source>
        <dbReference type="Pfam" id="PF01406"/>
    </source>
</evidence>
<sequence>MLKIYVCGPTVYNDLHIGNIRPILNFDLMLRAYRNTGKDFILIHNITDIDDKIINKALEENVDELVISQRYANQYIKLLQELNIKTISHLEYVRDNLDVMKKYIENIRQNKDAYLDKEGNVLFDVEKNKKAYGTVSNQKIEQMVFEQENSTKKHPSDFSLWKKTNVGVKFNSQFGEGRPGWHTECCAIIDKHFPGQGVDIHGGGIDLKFPHHENENIQHYSLYKKPLAKNWIHCGHINYNGEKMSKSLGNVILAKDFLEEHGSNTFRMILLLADITSPMNLSDSLIENSKKIYAKIKQVAFKNFLLDANKIIDLNEELYIELNSLVANLKNSDFNFNVNNLLKQLNKNFDSKLATTLVKVFEDLGFNFEQYTFKDFKIIYQNWQNLLLNKTFDEADKLRKILIKNNLI</sequence>
<dbReference type="OrthoDB" id="9815130at2"/>
<dbReference type="GO" id="GO:0005829">
    <property type="term" value="C:cytosol"/>
    <property type="evidence" value="ECO:0007669"/>
    <property type="project" value="TreeGrafter"/>
</dbReference>
<dbReference type="InterPro" id="IPR014729">
    <property type="entry name" value="Rossmann-like_a/b/a_fold"/>
</dbReference>
<dbReference type="Gene3D" id="3.40.50.620">
    <property type="entry name" value="HUPs"/>
    <property type="match status" value="1"/>
</dbReference>
<dbReference type="STRING" id="512564.MCRO_0599"/>
<dbReference type="EMBL" id="CP001991">
    <property type="protein sequence ID" value="ADE19998.1"/>
    <property type="molecule type" value="Genomic_DNA"/>
</dbReference>
<dbReference type="GO" id="GO:0004817">
    <property type="term" value="F:cysteine-tRNA ligase activity"/>
    <property type="evidence" value="ECO:0007669"/>
    <property type="project" value="UniProtKB-EC"/>
</dbReference>
<dbReference type="PRINTS" id="PR00983">
    <property type="entry name" value="TRNASYNTHCYS"/>
</dbReference>
<dbReference type="EC" id="6.1.1.16" evidence="6"/>
<dbReference type="AlphaFoldDB" id="D5E623"/>
<keyword evidence="7" id="KW-1185">Reference proteome</keyword>
<evidence type="ECO:0000256" key="2">
    <source>
        <dbReference type="ARBA" id="ARBA00022598"/>
    </source>
</evidence>
<dbReference type="eggNOG" id="COG0215">
    <property type="taxonomic scope" value="Bacteria"/>
</dbReference>
<keyword evidence="2 6" id="KW-0436">Ligase</keyword>
<dbReference type="InterPro" id="IPR024909">
    <property type="entry name" value="Cys-tRNA/MSH_ligase"/>
</dbReference>
<reference evidence="7" key="1">
    <citation type="submission" date="2010-03" db="EMBL/GenBank/DDBJ databases">
        <title>The complete genome of Mycoplasma crocodyli MP145.</title>
        <authorList>
            <person name="Glass J.I."/>
            <person name="Durkin A.S."/>
            <person name="Hostetler J."/>
            <person name="Jackson J."/>
            <person name="Johnson J."/>
            <person name="May M.A."/>
            <person name="Paralanov V."/>
            <person name="Radune D."/>
            <person name="Szczypinski B."/>
            <person name="Brown D.R."/>
        </authorList>
    </citation>
    <scope>NUCLEOTIDE SEQUENCE [LARGE SCALE GENOMIC DNA]</scope>
    <source>
        <strain evidence="7">ATCC 51981 / MP145</strain>
    </source>
</reference>
<organism evidence="6 7">
    <name type="scientific">Mycoplasma crocodyli (strain ATCC 51981 / MP145)</name>
    <dbReference type="NCBI Taxonomy" id="512564"/>
    <lineage>
        <taxon>Bacteria</taxon>
        <taxon>Bacillati</taxon>
        <taxon>Mycoplasmatota</taxon>
        <taxon>Mollicutes</taxon>
        <taxon>Mycoplasmataceae</taxon>
        <taxon>Mycoplasma</taxon>
    </lineage>
</organism>
<comment type="subunit">
    <text evidence="1">Monomer.</text>
</comment>
<evidence type="ECO:0000256" key="4">
    <source>
        <dbReference type="ARBA" id="ARBA00022840"/>
    </source>
</evidence>
<reference key="2">
    <citation type="submission" date="2010-03" db="EMBL/GenBank/DDBJ databases">
        <authorList>
            <person name="Ma Z."/>
            <person name="Wang X."/>
            <person name="Liu H."/>
        </authorList>
    </citation>
    <scope>NUCLEOTIDE SEQUENCE</scope>
    <source>
        <strain>MP145</strain>
    </source>
</reference>
<evidence type="ECO:0000313" key="7">
    <source>
        <dbReference type="Proteomes" id="UP000001845"/>
    </source>
</evidence>
<keyword evidence="4" id="KW-0067">ATP-binding</keyword>
<gene>
    <name evidence="6" type="primary">cysS</name>
    <name evidence="6" type="ordered locus">MCRO_0599</name>
</gene>
<dbReference type="Pfam" id="PF01406">
    <property type="entry name" value="tRNA-synt_1e"/>
    <property type="match status" value="1"/>
</dbReference>
<evidence type="ECO:0000256" key="3">
    <source>
        <dbReference type="ARBA" id="ARBA00022741"/>
    </source>
</evidence>
<feature type="domain" description="tRNA synthetases class I catalytic" evidence="5">
    <location>
        <begin position="2"/>
        <end position="290"/>
    </location>
</feature>
<dbReference type="PANTHER" id="PTHR10890">
    <property type="entry name" value="CYSTEINYL-TRNA SYNTHETASE"/>
    <property type="match status" value="1"/>
</dbReference>
<name>D5E623_MYCCM</name>
<accession>D5E623</accession>
<dbReference type="RefSeq" id="WP_013054774.1">
    <property type="nucleotide sequence ID" value="NC_014014.1"/>
</dbReference>
<dbReference type="GO" id="GO:0005524">
    <property type="term" value="F:ATP binding"/>
    <property type="evidence" value="ECO:0007669"/>
    <property type="project" value="UniProtKB-KW"/>
</dbReference>
<dbReference type="HOGENOM" id="CLU_013528_0_0_14"/>
<dbReference type="GO" id="GO:0006423">
    <property type="term" value="P:cysteinyl-tRNA aminoacylation"/>
    <property type="evidence" value="ECO:0007669"/>
    <property type="project" value="TreeGrafter"/>
</dbReference>
<dbReference type="InterPro" id="IPR032678">
    <property type="entry name" value="tRNA-synt_1_cat_dom"/>
</dbReference>
<dbReference type="Proteomes" id="UP000001845">
    <property type="component" value="Chromosome"/>
</dbReference>
<reference evidence="6 7" key="3">
    <citation type="journal article" date="2011" name="J. Bacteriol.">
        <title>Genome sequences of Mycoplasma alligatoris A21JP2T and Mycoplasma crocodyli MP145T.</title>
        <authorList>
            <person name="Brown D.R."/>
            <person name="Farmerie W.G."/>
            <person name="May M."/>
            <person name="Benders G.A."/>
            <person name="Durkin A.S."/>
            <person name="Hlavinka K."/>
            <person name="Hostetler J."/>
            <person name="Jackson J."/>
            <person name="Johnson J."/>
            <person name="Miller R.H."/>
            <person name="Paralanov V."/>
            <person name="Radune D."/>
            <person name="Szczypinski B."/>
            <person name="Glass J.I."/>
        </authorList>
    </citation>
    <scope>NUCLEOTIDE SEQUENCE [LARGE SCALE GENOMIC DNA]</scope>
    <source>
        <strain evidence="7">ATCC 51981 / MP145</strain>
    </source>
</reference>
<dbReference type="KEGG" id="mcd:MCRO_0599"/>
<evidence type="ECO:0000313" key="6">
    <source>
        <dbReference type="EMBL" id="ADE19998.1"/>
    </source>
</evidence>